<dbReference type="EMBL" id="MHLI01000005">
    <property type="protein sequence ID" value="OGZ06064.1"/>
    <property type="molecule type" value="Genomic_DNA"/>
</dbReference>
<accession>A0A1G2CXJ3</accession>
<evidence type="ECO:0000313" key="3">
    <source>
        <dbReference type="Proteomes" id="UP000177122"/>
    </source>
</evidence>
<keyword evidence="1" id="KW-0472">Membrane</keyword>
<comment type="caution">
    <text evidence="2">The sequence shown here is derived from an EMBL/GenBank/DDBJ whole genome shotgun (WGS) entry which is preliminary data.</text>
</comment>
<protein>
    <submittedName>
        <fullName evidence="2">Uncharacterized protein</fullName>
    </submittedName>
</protein>
<gene>
    <name evidence="2" type="ORF">A2845_01460</name>
</gene>
<proteinExistence type="predicted"/>
<name>A0A1G2CXJ3_9BACT</name>
<feature type="transmembrane region" description="Helical" evidence="1">
    <location>
        <begin position="12"/>
        <end position="32"/>
    </location>
</feature>
<evidence type="ECO:0000256" key="1">
    <source>
        <dbReference type="SAM" id="Phobius"/>
    </source>
</evidence>
<sequence length="66" mass="7134">MKLKQGSVRRACALFATFCAAVAMTGLIIWGLDLLVVKAVEIAPTFIPVELYPPHHACVDIIPLCP</sequence>
<organism evidence="2 3">
    <name type="scientific">Candidatus Lloydbacteria bacterium RIFCSPHIGHO2_01_FULL_49_22</name>
    <dbReference type="NCBI Taxonomy" id="1798658"/>
    <lineage>
        <taxon>Bacteria</taxon>
        <taxon>Candidatus Lloydiibacteriota</taxon>
    </lineage>
</organism>
<evidence type="ECO:0000313" key="2">
    <source>
        <dbReference type="EMBL" id="OGZ06064.1"/>
    </source>
</evidence>
<dbReference type="Proteomes" id="UP000177122">
    <property type="component" value="Unassembled WGS sequence"/>
</dbReference>
<dbReference type="AlphaFoldDB" id="A0A1G2CXJ3"/>
<reference evidence="2 3" key="1">
    <citation type="journal article" date="2016" name="Nat. Commun.">
        <title>Thousands of microbial genomes shed light on interconnected biogeochemical processes in an aquifer system.</title>
        <authorList>
            <person name="Anantharaman K."/>
            <person name="Brown C.T."/>
            <person name="Hug L.A."/>
            <person name="Sharon I."/>
            <person name="Castelle C.J."/>
            <person name="Probst A.J."/>
            <person name="Thomas B.C."/>
            <person name="Singh A."/>
            <person name="Wilkins M.J."/>
            <person name="Karaoz U."/>
            <person name="Brodie E.L."/>
            <person name="Williams K.H."/>
            <person name="Hubbard S.S."/>
            <person name="Banfield J.F."/>
        </authorList>
    </citation>
    <scope>NUCLEOTIDE SEQUENCE [LARGE SCALE GENOMIC DNA]</scope>
</reference>
<keyword evidence="1" id="KW-1133">Transmembrane helix</keyword>
<keyword evidence="1" id="KW-0812">Transmembrane</keyword>